<dbReference type="OrthoDB" id="3931922at2759"/>
<reference evidence="1" key="1">
    <citation type="journal article" date="2020" name="Stud. Mycol.">
        <title>101 Dothideomycetes genomes: a test case for predicting lifestyles and emergence of pathogens.</title>
        <authorList>
            <person name="Haridas S."/>
            <person name="Albert R."/>
            <person name="Binder M."/>
            <person name="Bloem J."/>
            <person name="Labutti K."/>
            <person name="Salamov A."/>
            <person name="Andreopoulos B."/>
            <person name="Baker S."/>
            <person name="Barry K."/>
            <person name="Bills G."/>
            <person name="Bluhm B."/>
            <person name="Cannon C."/>
            <person name="Castanera R."/>
            <person name="Culley D."/>
            <person name="Daum C."/>
            <person name="Ezra D."/>
            <person name="Gonzalez J."/>
            <person name="Henrissat B."/>
            <person name="Kuo A."/>
            <person name="Liang C."/>
            <person name="Lipzen A."/>
            <person name="Lutzoni F."/>
            <person name="Magnuson J."/>
            <person name="Mondo S."/>
            <person name="Nolan M."/>
            <person name="Ohm R."/>
            <person name="Pangilinan J."/>
            <person name="Park H.-J."/>
            <person name="Ramirez L."/>
            <person name="Alfaro M."/>
            <person name="Sun H."/>
            <person name="Tritt A."/>
            <person name="Yoshinaga Y."/>
            <person name="Zwiers L.-H."/>
            <person name="Turgeon B."/>
            <person name="Goodwin S."/>
            <person name="Spatafora J."/>
            <person name="Crous P."/>
            <person name="Grigoriev I."/>
        </authorList>
    </citation>
    <scope>NUCLEOTIDE SEQUENCE</scope>
    <source>
        <strain evidence="1">CBS 125425</strain>
    </source>
</reference>
<comment type="caution">
    <text evidence="1">The sequence shown here is derived from an EMBL/GenBank/DDBJ whole genome shotgun (WGS) entry which is preliminary data.</text>
</comment>
<gene>
    <name evidence="1" type="ORF">EJ04DRAFT_563673</name>
</gene>
<evidence type="ECO:0000313" key="2">
    <source>
        <dbReference type="Proteomes" id="UP000799444"/>
    </source>
</evidence>
<proteinExistence type="predicted"/>
<dbReference type="EMBL" id="ML996140">
    <property type="protein sequence ID" value="KAF2735005.1"/>
    <property type="molecule type" value="Genomic_DNA"/>
</dbReference>
<sequence length="64" mass="8173">MSWLWDDFETYRLRQSDLDDYLVKLHGNWQFYFRVDNGFYQFWVPRKLSAEERREVEDLRYEDV</sequence>
<accession>A0A9P4QYX1</accession>
<organism evidence="1 2">
    <name type="scientific">Polyplosphaeria fusca</name>
    <dbReference type="NCBI Taxonomy" id="682080"/>
    <lineage>
        <taxon>Eukaryota</taxon>
        <taxon>Fungi</taxon>
        <taxon>Dikarya</taxon>
        <taxon>Ascomycota</taxon>
        <taxon>Pezizomycotina</taxon>
        <taxon>Dothideomycetes</taxon>
        <taxon>Pleosporomycetidae</taxon>
        <taxon>Pleosporales</taxon>
        <taxon>Tetraplosphaeriaceae</taxon>
        <taxon>Polyplosphaeria</taxon>
    </lineage>
</organism>
<dbReference type="Proteomes" id="UP000799444">
    <property type="component" value="Unassembled WGS sequence"/>
</dbReference>
<dbReference type="AlphaFoldDB" id="A0A9P4QYX1"/>
<evidence type="ECO:0000313" key="1">
    <source>
        <dbReference type="EMBL" id="KAF2735005.1"/>
    </source>
</evidence>
<keyword evidence="2" id="KW-1185">Reference proteome</keyword>
<protein>
    <submittedName>
        <fullName evidence="1">Uncharacterized protein</fullName>
    </submittedName>
</protein>
<name>A0A9P4QYX1_9PLEO</name>